<feature type="region of interest" description="Disordered" evidence="1">
    <location>
        <begin position="52"/>
        <end position="79"/>
    </location>
</feature>
<sequence length="431" mass="49484">MMYECGVILPMYVEHFGDTNMQEWLEEHKEEVVDNIVEEVLDGAELVKEFETSHLDYEDENENEDEDEDDHGLRIGPDVEMGENAALGGSLEEAMDDDEDVYPQLPNIFNENLHWKEQESVLGMRFKSPKQLKHMLCNYAVKMSVRLLKEEVKTTLGIVVSMSQCRRAKKYALSLVEGIVAENYARIWSYDQILDPLLKTYVDTMPDGKNYFSQIYICFDALKEGWRGGCRRIINLDGCFLKSFCQGELLYVVGRYANNGIFPIAWAVVCVENKENWKWFIENLVEDLQCWNDGSGLVLISDQHKGVVEAVKKVFPVAEHRQCARASKATTNAHFNTAMKDIEKLNPELVKHFMDKDPKTWSLAFFRVHHSSCESVENGFSESFNSVILDAMKKPIISMLEDIRVGLVSESITIIVLIKNKVRLNLLIKRD</sequence>
<gene>
    <name evidence="3" type="ORF">LSAT_V11C900497870</name>
</gene>
<evidence type="ECO:0000313" key="4">
    <source>
        <dbReference type="Proteomes" id="UP000235145"/>
    </source>
</evidence>
<keyword evidence="4" id="KW-1185">Reference proteome</keyword>
<dbReference type="PANTHER" id="PTHR31973:SF189">
    <property type="entry name" value="TRANSPOSASE, MUDR, PLANT, MULE TRANSPOSASE DOMAIN PROTEIN-RELATED"/>
    <property type="match status" value="1"/>
</dbReference>
<reference evidence="3 4" key="1">
    <citation type="journal article" date="2017" name="Nat. Commun.">
        <title>Genome assembly with in vitro proximity ligation data and whole-genome triplication in lettuce.</title>
        <authorList>
            <person name="Reyes-Chin-Wo S."/>
            <person name="Wang Z."/>
            <person name="Yang X."/>
            <person name="Kozik A."/>
            <person name="Arikit S."/>
            <person name="Song C."/>
            <person name="Xia L."/>
            <person name="Froenicke L."/>
            <person name="Lavelle D.O."/>
            <person name="Truco M.J."/>
            <person name="Xia R."/>
            <person name="Zhu S."/>
            <person name="Xu C."/>
            <person name="Xu H."/>
            <person name="Xu X."/>
            <person name="Cox K."/>
            <person name="Korf I."/>
            <person name="Meyers B.C."/>
            <person name="Michelmore R.W."/>
        </authorList>
    </citation>
    <scope>NUCLEOTIDE SEQUENCE [LARGE SCALE GENOMIC DNA]</scope>
    <source>
        <strain evidence="4">cv. Salinas</strain>
        <tissue evidence="3">Seedlings</tissue>
    </source>
</reference>
<feature type="domain" description="MULE transposase" evidence="2">
    <location>
        <begin position="234"/>
        <end position="324"/>
    </location>
</feature>
<dbReference type="PANTHER" id="PTHR31973">
    <property type="entry name" value="POLYPROTEIN, PUTATIVE-RELATED"/>
    <property type="match status" value="1"/>
</dbReference>
<evidence type="ECO:0000259" key="2">
    <source>
        <dbReference type="Pfam" id="PF10551"/>
    </source>
</evidence>
<proteinExistence type="predicted"/>
<dbReference type="EMBL" id="NBSK02000009">
    <property type="protein sequence ID" value="KAJ0184540.1"/>
    <property type="molecule type" value="Genomic_DNA"/>
</dbReference>
<dbReference type="Pfam" id="PF10551">
    <property type="entry name" value="MULE"/>
    <property type="match status" value="1"/>
</dbReference>
<dbReference type="InterPro" id="IPR018289">
    <property type="entry name" value="MULE_transposase_dom"/>
</dbReference>
<name>A0A9R1WL39_LACSA</name>
<feature type="compositionally biased region" description="Acidic residues" evidence="1">
    <location>
        <begin position="57"/>
        <end position="70"/>
    </location>
</feature>
<dbReference type="Proteomes" id="UP000235145">
    <property type="component" value="Unassembled WGS sequence"/>
</dbReference>
<accession>A0A9R1WL39</accession>
<comment type="caution">
    <text evidence="3">The sequence shown here is derived from an EMBL/GenBank/DDBJ whole genome shotgun (WGS) entry which is preliminary data.</text>
</comment>
<organism evidence="3 4">
    <name type="scientific">Lactuca sativa</name>
    <name type="common">Garden lettuce</name>
    <dbReference type="NCBI Taxonomy" id="4236"/>
    <lineage>
        <taxon>Eukaryota</taxon>
        <taxon>Viridiplantae</taxon>
        <taxon>Streptophyta</taxon>
        <taxon>Embryophyta</taxon>
        <taxon>Tracheophyta</taxon>
        <taxon>Spermatophyta</taxon>
        <taxon>Magnoliopsida</taxon>
        <taxon>eudicotyledons</taxon>
        <taxon>Gunneridae</taxon>
        <taxon>Pentapetalae</taxon>
        <taxon>asterids</taxon>
        <taxon>campanulids</taxon>
        <taxon>Asterales</taxon>
        <taxon>Asteraceae</taxon>
        <taxon>Cichorioideae</taxon>
        <taxon>Cichorieae</taxon>
        <taxon>Lactucinae</taxon>
        <taxon>Lactuca</taxon>
    </lineage>
</organism>
<protein>
    <recommendedName>
        <fullName evidence="2">MULE transposase domain-containing protein</fullName>
    </recommendedName>
</protein>
<dbReference type="AlphaFoldDB" id="A0A9R1WL39"/>
<evidence type="ECO:0000256" key="1">
    <source>
        <dbReference type="SAM" id="MobiDB-lite"/>
    </source>
</evidence>
<evidence type="ECO:0000313" key="3">
    <source>
        <dbReference type="EMBL" id="KAJ0184540.1"/>
    </source>
</evidence>